<sequence>MLVEVDCLRSFDYEREVIGATNVVVEEVVVDVVCRSLECIDGDDHFMDKRRVEVAATNEVVHSDNVESRGGNEHVDEGIVMNGMKAFCDMSDGGKSGRIGVGEVGFGGIAVCDVSPLRVVAHQSGISSDVAADEMTDCRSRMARGDYIISISESEVQDVPDVVECVASLGGKHSLVCNIKNNVRREQKMVEFDYPLLAGRTKKIVVNIGGVVINAYAELLKTEQLRKYGDDNLADKSYFFNSVCLGVPGMENILCRRDLPSFCRSSDLDDPSMKLIVKEVEQIPLGFGLILNTFEEPEEPILSHIRSLCPNLYPIGPLHAHLKTRLGAAEPKPRLPLASSNSLWQEDRICMTWLDAQPPKSVIYVTIGSLAMMTSDQGMELARFGK</sequence>
<accession>A0ACC0IV97</accession>
<evidence type="ECO:0000313" key="1">
    <source>
        <dbReference type="EMBL" id="KAI8029822.1"/>
    </source>
</evidence>
<dbReference type="Proteomes" id="UP001060215">
    <property type="component" value="Chromosome 1"/>
</dbReference>
<reference evidence="1 2" key="1">
    <citation type="journal article" date="2022" name="Plant J.">
        <title>Chromosome-level genome of Camellia lanceoleosa provides a valuable resource for understanding genome evolution and self-incompatibility.</title>
        <authorList>
            <person name="Gong W."/>
            <person name="Xiao S."/>
            <person name="Wang L."/>
            <person name="Liao Z."/>
            <person name="Chang Y."/>
            <person name="Mo W."/>
            <person name="Hu G."/>
            <person name="Li W."/>
            <person name="Zhao G."/>
            <person name="Zhu H."/>
            <person name="Hu X."/>
            <person name="Ji K."/>
            <person name="Xiang X."/>
            <person name="Song Q."/>
            <person name="Yuan D."/>
            <person name="Jin S."/>
            <person name="Zhang L."/>
        </authorList>
    </citation>
    <scope>NUCLEOTIDE SEQUENCE [LARGE SCALE GENOMIC DNA]</scope>
    <source>
        <strain evidence="1">SQ_2022a</strain>
    </source>
</reference>
<organism evidence="1 2">
    <name type="scientific">Camellia lanceoleosa</name>
    <dbReference type="NCBI Taxonomy" id="1840588"/>
    <lineage>
        <taxon>Eukaryota</taxon>
        <taxon>Viridiplantae</taxon>
        <taxon>Streptophyta</taxon>
        <taxon>Embryophyta</taxon>
        <taxon>Tracheophyta</taxon>
        <taxon>Spermatophyta</taxon>
        <taxon>Magnoliopsida</taxon>
        <taxon>eudicotyledons</taxon>
        <taxon>Gunneridae</taxon>
        <taxon>Pentapetalae</taxon>
        <taxon>asterids</taxon>
        <taxon>Ericales</taxon>
        <taxon>Theaceae</taxon>
        <taxon>Camellia</taxon>
    </lineage>
</organism>
<evidence type="ECO:0000313" key="2">
    <source>
        <dbReference type="Proteomes" id="UP001060215"/>
    </source>
</evidence>
<gene>
    <name evidence="1" type="ORF">LOK49_LG01G00824</name>
</gene>
<dbReference type="EMBL" id="CM045758">
    <property type="protein sequence ID" value="KAI8029822.1"/>
    <property type="molecule type" value="Genomic_DNA"/>
</dbReference>
<comment type="caution">
    <text evidence="1">The sequence shown here is derived from an EMBL/GenBank/DDBJ whole genome shotgun (WGS) entry which is preliminary data.</text>
</comment>
<proteinExistence type="predicted"/>
<keyword evidence="2" id="KW-1185">Reference proteome</keyword>
<name>A0ACC0IV97_9ERIC</name>
<protein>
    <submittedName>
        <fullName evidence="1">7-deoxyloganetic acid glucosyltransferase</fullName>
    </submittedName>
</protein>